<sequence>MELVLPEKYDDLGLMMSYDIQGGNYEHRKEHWWGVVVTYNNQQTKDLIKDYASLQRNLGVLGLAPFIKIATVPLNWYYNRLSAEVSNKNNGRGVIIQYNFNLTYKVTAR</sequence>
<gene>
    <name evidence="1" type="ORF">H9L01_02490</name>
</gene>
<proteinExistence type="predicted"/>
<evidence type="ECO:0000313" key="1">
    <source>
        <dbReference type="EMBL" id="QNN61253.1"/>
    </source>
</evidence>
<reference evidence="1 2" key="1">
    <citation type="submission" date="2020-08" db="EMBL/GenBank/DDBJ databases">
        <title>Genome sequence of Erysipelothrix inopinata DSM 15511T.</title>
        <authorList>
            <person name="Hyun D.-W."/>
            <person name="Bae J.-W."/>
        </authorList>
    </citation>
    <scope>NUCLEOTIDE SEQUENCE [LARGE SCALE GENOMIC DNA]</scope>
    <source>
        <strain evidence="1 2">DSM 15511</strain>
    </source>
</reference>
<dbReference type="Proteomes" id="UP000515928">
    <property type="component" value="Chromosome"/>
</dbReference>
<dbReference type="KEGG" id="eio:H9L01_02490"/>
<dbReference type="EMBL" id="CP060715">
    <property type="protein sequence ID" value="QNN61253.1"/>
    <property type="molecule type" value="Genomic_DNA"/>
</dbReference>
<name>A0A7G9S078_9FIRM</name>
<organism evidence="1 2">
    <name type="scientific">Erysipelothrix inopinata</name>
    <dbReference type="NCBI Taxonomy" id="225084"/>
    <lineage>
        <taxon>Bacteria</taxon>
        <taxon>Bacillati</taxon>
        <taxon>Bacillota</taxon>
        <taxon>Erysipelotrichia</taxon>
        <taxon>Erysipelotrichales</taxon>
        <taxon>Erysipelotrichaceae</taxon>
        <taxon>Erysipelothrix</taxon>
    </lineage>
</organism>
<dbReference type="RefSeq" id="WP_187534455.1">
    <property type="nucleotide sequence ID" value="NZ_CBCSHU010000001.1"/>
</dbReference>
<keyword evidence="2" id="KW-1185">Reference proteome</keyword>
<dbReference type="AlphaFoldDB" id="A0A7G9S078"/>
<evidence type="ECO:0000313" key="2">
    <source>
        <dbReference type="Proteomes" id="UP000515928"/>
    </source>
</evidence>
<protein>
    <submittedName>
        <fullName evidence="1">Uncharacterized protein</fullName>
    </submittedName>
</protein>
<accession>A0A7G9S078</accession>